<evidence type="ECO:0000313" key="8">
    <source>
        <dbReference type="EMBL" id="CAH3167116.1"/>
    </source>
</evidence>
<dbReference type="InterPro" id="IPR001680">
    <property type="entry name" value="WD40_rpt"/>
</dbReference>
<dbReference type="InterPro" id="IPR027417">
    <property type="entry name" value="P-loop_NTPase"/>
</dbReference>
<sequence>MGAACTKSLKQITGRHGSGTITRTDDSAISRPLERSFLSPGSVLFDEHSGRESTLSSAASRTSLSQFPELAERYKKVMCGDLEQSLTAKAKIIRVFTSSTFTDMAAERNALMERIYPRLKTFAQEKGYEFQVVDMRWGVRDESTDDHSTLELCLKELKACQELSTGPNFMTFLGQKYGFRPLPSKIASAEFEEIFSNITDQDEKTLLRTWYKCDLNEIPATYVLQPVSSRIPDYLCHDVGKRQLALEEWHGIFRQIQHILRREAKNLFGEDGEKVHKYFMSVTESEIRHGVLYEPENTCFWISRNILDLKDHLLDENAQAFIDINSSTQEIDSDAQELLERLKNDVVTKALPRSNIRKFEIHWNPQGISSSNNYEHAQYINNLCREVEYLLKEKIADSIDKRVKGDVSDQLYDEVVEHLLFCQTKCNTFYGRTEILGRCKEYLQDDRSSPLVIHGQSGCGKTSVMSMVAKDAWNSSNQSNVIIRYIGTTPNSSQVRLLLHRLCQQICNIYGSDSSAIRKDMKELQEDFMSCLRLASPEKPLFIFLDSLDQFGPEDNAKQLTWLPTVLPSHVKLVVSTLPDAVYECFPILQSLFPDENFVEVPKLPEDDAFRILSNWLSIAGRGLSPSQQSIVCNALEKCSLPIFIRVAFDEAIRWKSYSLPNETVLQETVRGAVNALFERIETQHGRILVQHVLAYITASKSGLTGTEIEDLLSCDDKVLDDVYQYWTPPIRRIPPLLWVRIKSDLAGYLVDRGADGASVITWYHRQFIEAARDRYLSTDKERQFTHRALSDYFLGLWADGRKKPHRTINGEHLEADRFVSSQPWTFEGRKKLKNFNYRKINELPYHLVLCNDTKTLKLEVLCNFEFLLTCLEAYSLRDLMDDFDFALQKIDDKDIQLVKETLQLSTFALIQHPAQLSTQLIGRVQTPDSDDIKSLLHQAQNSWRPCLLPSRVCLTSPGGPLVHSMSGHAKPSSALSVSADGKLIASASADKTCTIWDVTSGRLLRTLEGVGEDVWFVVISPDNSIVVTSRVGSISVWRLSNGQRVFSLAQDQMFASPVCIVEKENPNLLATIIASTIRLYDLQRGHLLREIQDRKLKTCSPMMSTLCLCPLEDQSVLYSGKDNVSRSSEKGWIRAAHLDSGEVVEMTLVNSNQTVNFIGVTITGMVFLALSEGAANSRKGSAVKTTFFTLELWDISNKVLARTLADISDKVRCYALSTNKSKALALGNTRFLPSANVFRAEIKVFDLMSSEVIERTLTYPSSINLMQFIGSNHIITASRDKIVRLWDLDRNIPSSSEEHDEDVEVEIVDMYGYKAICWEKTSVCLVDLRAGEYIRFIKGLLPQMVFVNDNEVILVTDGKMHLFDLTRRQRIRQFDGNVWTSGLTNGCFVCMKHHVVAVSSDQCGLCVYDINTGRRTSHMQCKDIRRLVHTGNGDMCVCGHRMVNEEDPEKVRSYYSVWNLSQSKCIQQIVLETAEADFNEMQLAKDGSFLSDIVYDLSMKIYRAVVYDPKTGKRIFISETKYQVHSAAIVSETGNLILGLFDGTIQLFDLATGEFLHKISHAHLGAVHRIYTTDDGTVAMTTAGGLDSKDRSIRFWRLQSNRIALLTVFTPDAKVSSMNLSGDGHLVALEITDVVPFVLVGDSSRKELKQLSNTDEFICSYVVDLQDFEVKLP</sequence>
<dbReference type="SUPFAM" id="SSF101908">
    <property type="entry name" value="Putative isomerase YbhE"/>
    <property type="match status" value="1"/>
</dbReference>
<dbReference type="InterPro" id="IPR007111">
    <property type="entry name" value="NACHT_NTPase"/>
</dbReference>
<dbReference type="InterPro" id="IPR025139">
    <property type="entry name" value="DUF4062"/>
</dbReference>
<dbReference type="InterPro" id="IPR015943">
    <property type="entry name" value="WD40/YVTN_repeat-like_dom_sf"/>
</dbReference>
<evidence type="ECO:0000259" key="6">
    <source>
        <dbReference type="Pfam" id="PF13271"/>
    </source>
</evidence>
<protein>
    <recommendedName>
        <fullName evidence="10">NACHT and WD repeat domain-containing protein 1</fullName>
    </recommendedName>
</protein>
<evidence type="ECO:0000313" key="9">
    <source>
        <dbReference type="Proteomes" id="UP001159405"/>
    </source>
</evidence>
<dbReference type="Pfam" id="PF00400">
    <property type="entry name" value="WD40"/>
    <property type="match status" value="1"/>
</dbReference>
<dbReference type="Gene3D" id="1.25.40.370">
    <property type="match status" value="1"/>
</dbReference>
<keyword evidence="2" id="KW-0677">Repeat</keyword>
<dbReference type="SUPFAM" id="SSF50998">
    <property type="entry name" value="Quinoprotein alcohol dehydrogenase-like"/>
    <property type="match status" value="1"/>
</dbReference>
<reference evidence="8 9" key="1">
    <citation type="submission" date="2022-05" db="EMBL/GenBank/DDBJ databases">
        <authorList>
            <consortium name="Genoscope - CEA"/>
            <person name="William W."/>
        </authorList>
    </citation>
    <scope>NUCLEOTIDE SEQUENCE [LARGE SCALE GENOMIC DNA]</scope>
</reference>
<gene>
    <name evidence="8" type="ORF">PLOB_00008062</name>
</gene>
<dbReference type="Pfam" id="PF05729">
    <property type="entry name" value="NACHT"/>
    <property type="match status" value="1"/>
</dbReference>
<feature type="domain" description="NWD1/2-like winged helix-turn-helix" evidence="7">
    <location>
        <begin position="667"/>
        <end position="782"/>
    </location>
</feature>
<dbReference type="PANTHER" id="PTHR19871:SF14">
    <property type="entry name" value="DUF4062 DOMAIN-CONTAINING PROTEIN"/>
    <property type="match status" value="1"/>
</dbReference>
<evidence type="ECO:0000259" key="5">
    <source>
        <dbReference type="Pfam" id="PF05729"/>
    </source>
</evidence>
<dbReference type="InterPro" id="IPR052752">
    <property type="entry name" value="NACHT-WD_repeat"/>
</dbReference>
<dbReference type="Gene3D" id="2.130.10.10">
    <property type="entry name" value="YVTN repeat-like/Quinoprotein amine dehydrogenase"/>
    <property type="match status" value="3"/>
</dbReference>
<accession>A0ABN8QMG8</accession>
<dbReference type="SMART" id="SM00320">
    <property type="entry name" value="WD40"/>
    <property type="match status" value="5"/>
</dbReference>
<evidence type="ECO:0000256" key="3">
    <source>
        <dbReference type="PROSITE-ProRule" id="PRU00221"/>
    </source>
</evidence>
<dbReference type="PROSITE" id="PS00678">
    <property type="entry name" value="WD_REPEATS_1"/>
    <property type="match status" value="2"/>
</dbReference>
<feature type="domain" description="NACHT" evidence="5">
    <location>
        <begin position="450"/>
        <end position="618"/>
    </location>
</feature>
<dbReference type="PANTHER" id="PTHR19871">
    <property type="entry name" value="BETA TRANSDUCIN-RELATED PROTEIN"/>
    <property type="match status" value="1"/>
</dbReference>
<dbReference type="InterPro" id="IPR011047">
    <property type="entry name" value="Quinoprotein_ADH-like_sf"/>
</dbReference>
<dbReference type="PROSITE" id="PS50082">
    <property type="entry name" value="WD_REPEATS_2"/>
    <property type="match status" value="2"/>
</dbReference>
<keyword evidence="9" id="KW-1185">Reference proteome</keyword>
<proteinExistence type="predicted"/>
<feature type="domain" description="DUF4062" evidence="6">
    <location>
        <begin position="94"/>
        <end position="184"/>
    </location>
</feature>
<dbReference type="InterPro" id="IPR019775">
    <property type="entry name" value="WD40_repeat_CS"/>
</dbReference>
<dbReference type="Pfam" id="PF25469">
    <property type="entry name" value="WHD_NWD1"/>
    <property type="match status" value="1"/>
</dbReference>
<keyword evidence="1 3" id="KW-0853">WD repeat</keyword>
<comment type="caution">
    <text evidence="8">The sequence shown here is derived from an EMBL/GenBank/DDBJ whole genome shotgun (WGS) entry which is preliminary data.</text>
</comment>
<dbReference type="Gene3D" id="3.40.50.300">
    <property type="entry name" value="P-loop containing nucleotide triphosphate hydrolases"/>
    <property type="match status" value="1"/>
</dbReference>
<dbReference type="SUPFAM" id="SSF52540">
    <property type="entry name" value="P-loop containing nucleoside triphosphate hydrolases"/>
    <property type="match status" value="1"/>
</dbReference>
<feature type="repeat" description="WD" evidence="3">
    <location>
        <begin position="966"/>
        <end position="1007"/>
    </location>
</feature>
<dbReference type="EMBL" id="CALNXK010000139">
    <property type="protein sequence ID" value="CAH3167116.1"/>
    <property type="molecule type" value="Genomic_DNA"/>
</dbReference>
<name>A0ABN8QMG8_9CNID</name>
<evidence type="ECO:0000256" key="1">
    <source>
        <dbReference type="ARBA" id="ARBA00022574"/>
    </source>
</evidence>
<dbReference type="Pfam" id="PF13271">
    <property type="entry name" value="DUF4062"/>
    <property type="match status" value="1"/>
</dbReference>
<dbReference type="Proteomes" id="UP001159405">
    <property type="component" value="Unassembled WGS sequence"/>
</dbReference>
<feature type="region of interest" description="Disordered" evidence="4">
    <location>
        <begin position="1"/>
        <end position="26"/>
    </location>
</feature>
<evidence type="ECO:0008006" key="10">
    <source>
        <dbReference type="Google" id="ProtNLM"/>
    </source>
</evidence>
<evidence type="ECO:0000256" key="2">
    <source>
        <dbReference type="ARBA" id="ARBA00022737"/>
    </source>
</evidence>
<evidence type="ECO:0000256" key="4">
    <source>
        <dbReference type="SAM" id="MobiDB-lite"/>
    </source>
</evidence>
<organism evidence="8 9">
    <name type="scientific">Porites lobata</name>
    <dbReference type="NCBI Taxonomy" id="104759"/>
    <lineage>
        <taxon>Eukaryota</taxon>
        <taxon>Metazoa</taxon>
        <taxon>Cnidaria</taxon>
        <taxon>Anthozoa</taxon>
        <taxon>Hexacorallia</taxon>
        <taxon>Scleractinia</taxon>
        <taxon>Fungiina</taxon>
        <taxon>Poritidae</taxon>
        <taxon>Porites</taxon>
    </lineage>
</organism>
<dbReference type="PROSITE" id="PS50294">
    <property type="entry name" value="WD_REPEATS_REGION"/>
    <property type="match status" value="1"/>
</dbReference>
<feature type="repeat" description="WD" evidence="3">
    <location>
        <begin position="1275"/>
        <end position="1297"/>
    </location>
</feature>
<evidence type="ECO:0000259" key="7">
    <source>
        <dbReference type="Pfam" id="PF25469"/>
    </source>
</evidence>
<dbReference type="InterPro" id="IPR057588">
    <property type="entry name" value="NWD1/2-like_WH"/>
</dbReference>